<accession>A0A6A5WJN2</accession>
<dbReference type="Gene3D" id="3.30.40.10">
    <property type="entry name" value="Zinc/RING finger domain, C3HC4 (zinc finger)"/>
    <property type="match status" value="1"/>
</dbReference>
<dbReference type="EMBL" id="ML977579">
    <property type="protein sequence ID" value="KAF2002073.1"/>
    <property type="molecule type" value="Genomic_DNA"/>
</dbReference>
<keyword evidence="3" id="KW-1185">Reference proteome</keyword>
<evidence type="ECO:0000313" key="2">
    <source>
        <dbReference type="EMBL" id="KAF2002073.1"/>
    </source>
</evidence>
<feature type="compositionally biased region" description="Low complexity" evidence="1">
    <location>
        <begin position="145"/>
        <end position="156"/>
    </location>
</feature>
<evidence type="ECO:0000256" key="1">
    <source>
        <dbReference type="SAM" id="MobiDB-lite"/>
    </source>
</evidence>
<gene>
    <name evidence="2" type="ORF">P154DRAFT_521231</name>
</gene>
<protein>
    <submittedName>
        <fullName evidence="2">Uncharacterized protein</fullName>
    </submittedName>
</protein>
<proteinExistence type="predicted"/>
<dbReference type="AlphaFoldDB" id="A0A6A5WJN2"/>
<dbReference type="Proteomes" id="UP000799779">
    <property type="component" value="Unassembled WGS sequence"/>
</dbReference>
<dbReference type="InterPro" id="IPR013083">
    <property type="entry name" value="Znf_RING/FYVE/PHD"/>
</dbReference>
<sequence length="191" mass="21713">MADFRLLQDLLGRLMVEVDFDHFKNTGTECPICQHILEPCLNIGEDVELDLDSPDLTHDPETEGDPTLFVGVIKLWVIDCNTHHFHRSCILGWFSSQKSRFEELTCPLDRGKVVTVDDIIERTLFLEQRYRRPTQPFQESNERGSASAPATANTAQTPPPTATNSDSLQDLLDSVNLRQWVEAIMFVRRSA</sequence>
<feature type="region of interest" description="Disordered" evidence="1">
    <location>
        <begin position="131"/>
        <end position="167"/>
    </location>
</feature>
<evidence type="ECO:0000313" key="3">
    <source>
        <dbReference type="Proteomes" id="UP000799779"/>
    </source>
</evidence>
<dbReference type="SUPFAM" id="SSF57850">
    <property type="entry name" value="RING/U-box"/>
    <property type="match status" value="1"/>
</dbReference>
<name>A0A6A5WJN2_9PLEO</name>
<organism evidence="2 3">
    <name type="scientific">Amniculicola lignicola CBS 123094</name>
    <dbReference type="NCBI Taxonomy" id="1392246"/>
    <lineage>
        <taxon>Eukaryota</taxon>
        <taxon>Fungi</taxon>
        <taxon>Dikarya</taxon>
        <taxon>Ascomycota</taxon>
        <taxon>Pezizomycotina</taxon>
        <taxon>Dothideomycetes</taxon>
        <taxon>Pleosporomycetidae</taxon>
        <taxon>Pleosporales</taxon>
        <taxon>Amniculicolaceae</taxon>
        <taxon>Amniculicola</taxon>
    </lineage>
</organism>
<dbReference type="OrthoDB" id="3687356at2759"/>
<reference evidence="2" key="1">
    <citation type="journal article" date="2020" name="Stud. Mycol.">
        <title>101 Dothideomycetes genomes: a test case for predicting lifestyles and emergence of pathogens.</title>
        <authorList>
            <person name="Haridas S."/>
            <person name="Albert R."/>
            <person name="Binder M."/>
            <person name="Bloem J."/>
            <person name="Labutti K."/>
            <person name="Salamov A."/>
            <person name="Andreopoulos B."/>
            <person name="Baker S."/>
            <person name="Barry K."/>
            <person name="Bills G."/>
            <person name="Bluhm B."/>
            <person name="Cannon C."/>
            <person name="Castanera R."/>
            <person name="Culley D."/>
            <person name="Daum C."/>
            <person name="Ezra D."/>
            <person name="Gonzalez J."/>
            <person name="Henrissat B."/>
            <person name="Kuo A."/>
            <person name="Liang C."/>
            <person name="Lipzen A."/>
            <person name="Lutzoni F."/>
            <person name="Magnuson J."/>
            <person name="Mondo S."/>
            <person name="Nolan M."/>
            <person name="Ohm R."/>
            <person name="Pangilinan J."/>
            <person name="Park H.-J."/>
            <person name="Ramirez L."/>
            <person name="Alfaro M."/>
            <person name="Sun H."/>
            <person name="Tritt A."/>
            <person name="Yoshinaga Y."/>
            <person name="Zwiers L.-H."/>
            <person name="Turgeon B."/>
            <person name="Goodwin S."/>
            <person name="Spatafora J."/>
            <person name="Crous P."/>
            <person name="Grigoriev I."/>
        </authorList>
    </citation>
    <scope>NUCLEOTIDE SEQUENCE</scope>
    <source>
        <strain evidence="2">CBS 123094</strain>
    </source>
</reference>